<dbReference type="AlphaFoldDB" id="A0A0T5YZN7"/>
<dbReference type="NCBIfam" id="NF001325">
    <property type="entry name" value="PRK00259.1-3"/>
    <property type="match status" value="1"/>
</dbReference>
<sequence length="221" mass="25091">MKFLADFFPIILFFVTYKLYGIYAATAVAIGASVIQVSYHWLRNRQVEKMHLITMVMLLVFGGLTLLLQDRTFIMWKPSVINWLFGAVFIGSHFIGEKPLAERMMGDAVRVPSPVWRRLNLAWGGFFVLLGLANLYVASFFFSAEAALTAQTGLAQIDLTSCGELFNGDELQMCLEMQSLEADWVNFKLFGMMGLTLAFVLLQAFYLARHMQDQEQLTEEN</sequence>
<evidence type="ECO:0000256" key="5">
    <source>
        <dbReference type="HAMAP-Rule" id="MF_00189"/>
    </source>
</evidence>
<name>A0A0T5YZN7_9GAMM</name>
<dbReference type="PATRIC" id="fig|54398.3.peg.1951"/>
<feature type="transmembrane region" description="Helical" evidence="5">
    <location>
        <begin position="20"/>
        <end position="39"/>
    </location>
</feature>
<keyword evidence="2 5" id="KW-0812">Transmembrane</keyword>
<dbReference type="GO" id="GO:0005886">
    <property type="term" value="C:plasma membrane"/>
    <property type="evidence" value="ECO:0007669"/>
    <property type="project" value="UniProtKB-SubCell"/>
</dbReference>
<protein>
    <recommendedName>
        <fullName evidence="5">Inner membrane-spanning protein YciB</fullName>
    </recommendedName>
</protein>
<evidence type="ECO:0000256" key="2">
    <source>
        <dbReference type="ARBA" id="ARBA00022692"/>
    </source>
</evidence>
<keyword evidence="3 5" id="KW-1133">Transmembrane helix</keyword>
<dbReference type="InterPro" id="IPR006008">
    <property type="entry name" value="YciB"/>
</dbReference>
<dbReference type="Pfam" id="PF04279">
    <property type="entry name" value="IspA"/>
    <property type="match status" value="2"/>
</dbReference>
<feature type="transmembrane region" description="Helical" evidence="5">
    <location>
        <begin position="51"/>
        <end position="68"/>
    </location>
</feature>
<comment type="caution">
    <text evidence="6">The sequence shown here is derived from an EMBL/GenBank/DDBJ whole genome shotgun (WGS) entry which is preliminary data.</text>
</comment>
<dbReference type="PANTHER" id="PTHR36917:SF1">
    <property type="entry name" value="INNER MEMBRANE-SPANNING PROTEIN YCIB"/>
    <property type="match status" value="1"/>
</dbReference>
<proteinExistence type="inferred from homology"/>
<comment type="similarity">
    <text evidence="5">Belongs to the YciB family.</text>
</comment>
<feature type="transmembrane region" description="Helical" evidence="5">
    <location>
        <begin position="189"/>
        <end position="208"/>
    </location>
</feature>
<comment type="subcellular location">
    <subcellularLocation>
        <location evidence="5">Cell inner membrane</location>
        <topology evidence="5">Multi-pass membrane protein</topology>
    </subcellularLocation>
</comment>
<reference evidence="6 7" key="1">
    <citation type="submission" date="2015-11" db="EMBL/GenBank/DDBJ databases">
        <title>The genome of Candidatus Endoriftia persephone in Ridgeia piscesae and population structure of the North Eastern Pacific vestimentiferan symbionts.</title>
        <authorList>
            <person name="Perez M."/>
            <person name="Juniper K.S."/>
        </authorList>
    </citation>
    <scope>NUCLEOTIDE SEQUENCE [LARGE SCALE GENOMIC DNA]</scope>
    <source>
        <strain evidence="6">Ind11</strain>
    </source>
</reference>
<dbReference type="PANTHER" id="PTHR36917">
    <property type="entry name" value="INTRACELLULAR SEPTATION PROTEIN A-RELATED"/>
    <property type="match status" value="1"/>
</dbReference>
<keyword evidence="4 5" id="KW-0472">Membrane</keyword>
<dbReference type="RefSeq" id="WP_060528450.1">
    <property type="nucleotide sequence ID" value="NZ_KQ557131.1"/>
</dbReference>
<keyword evidence="1 5" id="KW-1003">Cell membrane</keyword>
<evidence type="ECO:0000313" key="7">
    <source>
        <dbReference type="Proteomes" id="UP000051634"/>
    </source>
</evidence>
<feature type="transmembrane region" description="Helical" evidence="5">
    <location>
        <begin position="80"/>
        <end position="100"/>
    </location>
</feature>
<gene>
    <name evidence="5" type="primary">yciB</name>
    <name evidence="6" type="ORF">Ga0074115_13116</name>
</gene>
<keyword evidence="7" id="KW-1185">Reference proteome</keyword>
<evidence type="ECO:0000256" key="1">
    <source>
        <dbReference type="ARBA" id="ARBA00022475"/>
    </source>
</evidence>
<dbReference type="HAMAP" id="MF_00189">
    <property type="entry name" value="YciB"/>
    <property type="match status" value="1"/>
</dbReference>
<evidence type="ECO:0000256" key="3">
    <source>
        <dbReference type="ARBA" id="ARBA00022989"/>
    </source>
</evidence>
<evidence type="ECO:0000256" key="4">
    <source>
        <dbReference type="ARBA" id="ARBA00023136"/>
    </source>
</evidence>
<dbReference type="Proteomes" id="UP000051634">
    <property type="component" value="Unassembled WGS sequence"/>
</dbReference>
<feature type="transmembrane region" description="Helical" evidence="5">
    <location>
        <begin position="121"/>
        <end position="142"/>
    </location>
</feature>
<organism evidence="6 7">
    <name type="scientific">endosymbiont of Ridgeia piscesae</name>
    <dbReference type="NCBI Taxonomy" id="54398"/>
    <lineage>
        <taxon>Bacteria</taxon>
        <taxon>Pseudomonadati</taxon>
        <taxon>Pseudomonadota</taxon>
        <taxon>Gammaproteobacteria</taxon>
        <taxon>sulfur-oxidizing symbionts</taxon>
    </lineage>
</organism>
<accession>A0A0T5YZN7</accession>
<dbReference type="EMBL" id="LDXT01000066">
    <property type="protein sequence ID" value="KRT56067.1"/>
    <property type="molecule type" value="Genomic_DNA"/>
</dbReference>
<comment type="function">
    <text evidence="5">Plays a role in cell envelope biogenesis, maintenance of cell envelope integrity and membrane homeostasis.</text>
</comment>
<evidence type="ECO:0000313" key="6">
    <source>
        <dbReference type="EMBL" id="KRT56067.1"/>
    </source>
</evidence>
<dbReference type="OrthoDB" id="9788219at2"/>
<keyword evidence="5" id="KW-0997">Cell inner membrane</keyword>